<keyword evidence="2" id="KW-1185">Reference proteome</keyword>
<dbReference type="Proteomes" id="UP000502187">
    <property type="component" value="Genome"/>
</dbReference>
<gene>
    <name evidence="1" type="primary">VP9</name>
</gene>
<accession>A0A499RFH0</accession>
<evidence type="ECO:0000313" key="2">
    <source>
        <dbReference type="Proteomes" id="UP000502187"/>
    </source>
</evidence>
<reference evidence="1" key="1">
    <citation type="journal article" date="2019" name="J. Virol.">
        <title>Characterization of Novel Reoviruses [Wad Medani virus (Orbivirus) and Kundal (Coltivirus)] collected from Hyalomma antolicum ticks in India during CCHF surveillance.</title>
        <authorList>
            <person name="Yadav P.D."/>
            <person name="Whitmer S.L."/>
            <person name="Sarkale P."/>
            <person name="Ng T.F."/>
            <person name="Goldsmith C.S."/>
            <person name="Nyayanit D.A."/>
            <person name="Esona M.D."/>
            <person name="Shrivastava-Ranjan P."/>
            <person name="Lakra R."/>
            <person name="Pardeshi P."/>
            <person name="Majumdar T.D."/>
            <person name="Francis A."/>
            <person name="Klena J.D."/>
            <person name="Nichol S.T."/>
            <person name="Stroher U."/>
            <person name="Mourya D."/>
        </authorList>
    </citation>
    <scope>NUCLEOTIDE SEQUENCE [LARGE SCALE GENOMIC DNA]</scope>
    <source>
        <strain evidence="1">MCL-13-T-316</strain>
    </source>
</reference>
<dbReference type="RefSeq" id="YP_010086001.1">
    <property type="nucleotide sequence ID" value="NC_055241.1"/>
</dbReference>
<dbReference type="KEGG" id="vg:65246907"/>
<dbReference type="EMBL" id="MH327943">
    <property type="protein sequence ID" value="AXG65502.1"/>
    <property type="molecule type" value="Genomic_RNA"/>
</dbReference>
<sequence length="334" mass="38335">MFGYMQSIDLSRDFYIKEYGNMSVTMSQKAYDPSKRDIMILRSIQKYFGYDSKLLWIGDFHSETVSHADIVFKSNSNYAFLGTNVYTYMYDDPNNPIRPTSDIIWNDFQKAYYAKENKDKIVLYIHEPACFIDTSLKKSVSADEAWTWIKNNVIGPVVIRMDCKKLYDGCIPKGKMAYIPYERKCSLRYLVYFSSGSELDWTKGENYDVVPFLNGYNLVTRASPMFGRPYDDALYAFMQKSVPRDPPEKPSDIVKQLNALALSYGVTCECDSKCTSKTIQFGEIWETKIRFGPLETGFSVSDTKIKSMELSYNELIGLLDGISVDDKKLARGCC</sequence>
<dbReference type="GeneID" id="65246907"/>
<evidence type="ECO:0000313" key="1">
    <source>
        <dbReference type="EMBL" id="AXG65502.1"/>
    </source>
</evidence>
<organism evidence="1 2">
    <name type="scientific">Kundal virus</name>
    <dbReference type="NCBI Taxonomy" id="2290890"/>
    <lineage>
        <taxon>Viruses</taxon>
        <taxon>Riboviria</taxon>
        <taxon>Orthornavirae</taxon>
        <taxon>Duplornaviricota</taxon>
        <taxon>Resentoviricetes</taxon>
        <taxon>Reovirales</taxon>
        <taxon>Spinareoviridae</taxon>
        <taxon>Coltivirus</taxon>
        <taxon>Coltivirus kundalense</taxon>
        <taxon>Kundal coltivirus</taxon>
    </lineage>
</organism>
<protein>
    <submittedName>
        <fullName evidence="1">VP9</fullName>
    </submittedName>
</protein>
<proteinExistence type="predicted"/>
<name>A0A499RFH0_9REOV</name>